<evidence type="ECO:0000313" key="4">
    <source>
        <dbReference type="Proteomes" id="UP000827284"/>
    </source>
</evidence>
<dbReference type="EMBL" id="BQFW01000001">
    <property type="protein sequence ID" value="GJJ68020.1"/>
    <property type="molecule type" value="Genomic_DNA"/>
</dbReference>
<reference evidence="3" key="2">
    <citation type="journal article" date="2022" name="Microbiol. Resour. Announc.">
        <title>Whole-Genome Sequence of Entomortierella parvispora E1425, a Mucoromycotan Fungus Associated with Burkholderiaceae-Related Endosymbiotic Bacteria.</title>
        <authorList>
            <person name="Herlambang A."/>
            <person name="Guo Y."/>
            <person name="Takashima Y."/>
            <person name="Narisawa K."/>
            <person name="Ohta H."/>
            <person name="Nishizawa T."/>
        </authorList>
    </citation>
    <scope>NUCLEOTIDE SEQUENCE</scope>
    <source>
        <strain evidence="3">E1425</strain>
    </source>
</reference>
<proteinExistence type="predicted"/>
<dbReference type="PRINTS" id="PR01438">
    <property type="entry name" value="UNVRSLSTRESS"/>
</dbReference>
<feature type="compositionally biased region" description="Low complexity" evidence="1">
    <location>
        <begin position="18"/>
        <end position="84"/>
    </location>
</feature>
<name>A0A9P3LRW9_9FUNG</name>
<evidence type="ECO:0000256" key="1">
    <source>
        <dbReference type="SAM" id="MobiDB-lite"/>
    </source>
</evidence>
<dbReference type="SUPFAM" id="SSF52402">
    <property type="entry name" value="Adenine nucleotide alpha hydrolases-like"/>
    <property type="match status" value="1"/>
</dbReference>
<comment type="caution">
    <text evidence="3">The sequence shown here is derived from an EMBL/GenBank/DDBJ whole genome shotgun (WGS) entry which is preliminary data.</text>
</comment>
<evidence type="ECO:0000259" key="2">
    <source>
        <dbReference type="Pfam" id="PF00582"/>
    </source>
</evidence>
<protein>
    <recommendedName>
        <fullName evidence="2">UspA domain-containing protein</fullName>
    </recommendedName>
</protein>
<dbReference type="InterPro" id="IPR014729">
    <property type="entry name" value="Rossmann-like_a/b/a_fold"/>
</dbReference>
<feature type="region of interest" description="Disordered" evidence="1">
    <location>
        <begin position="1"/>
        <end position="99"/>
    </location>
</feature>
<feature type="region of interest" description="Disordered" evidence="1">
    <location>
        <begin position="370"/>
        <end position="400"/>
    </location>
</feature>
<gene>
    <name evidence="3" type="ORF">EMPS_00366</name>
</gene>
<feature type="compositionally biased region" description="Low complexity" evidence="1">
    <location>
        <begin position="344"/>
        <end position="355"/>
    </location>
</feature>
<dbReference type="InterPro" id="IPR006015">
    <property type="entry name" value="Universal_stress_UspA"/>
</dbReference>
<keyword evidence="4" id="KW-1185">Reference proteome</keyword>
<dbReference type="Pfam" id="PF00582">
    <property type="entry name" value="Usp"/>
    <property type="match status" value="1"/>
</dbReference>
<sequence>MATSTTPSVTLSPPPSSPSLSVSSDSSTLTTSSTASMSSPPLSPEKSPSSSVSSAINSTATVATTASQSTAPASASAPSTSTHPRATEAPPKQRSKNGYIGRVGFDTLGCNTPTEYTFTLQARTDRWHRTRRSRTFLIGMDLNEHSAHALQWAMENMVEDGDEVIALRVVPMELRDSFAKTGIPSFQGQEVAARTEAISIMNMIREKNQSKQINIVVEIVVGNIRDTIQHMIKMYEPQMLVVGTRGKNTMRGFLLGSVSRYCLNHSPVPVTVVRPASKLIKSKTKAKGIFRRRTSIFSESETEPEPPQVFFSSPLSRQTSRTSVDYSAAGMGGVGSGGIDPESGGKSAGAITGSATSSARPSLFLNSAPLSGSLSPKGPGGPYSSLPASPSGPGSISSQQLASINSSLSYASALLSDSPSDRIPPPPDGRLRLKKSLTTDGSSPSSSSKLKSRKSFGKLSGAMLLGPLSMGSKEKSKKKAAAAAGAAEKSANSGFLSS</sequence>
<feature type="compositionally biased region" description="Low complexity" evidence="1">
    <location>
        <begin position="436"/>
        <end position="449"/>
    </location>
</feature>
<evidence type="ECO:0000313" key="3">
    <source>
        <dbReference type="EMBL" id="GJJ68020.1"/>
    </source>
</evidence>
<feature type="compositionally biased region" description="Low complexity" evidence="1">
    <location>
        <begin position="1"/>
        <end position="11"/>
    </location>
</feature>
<organism evidence="3 4">
    <name type="scientific">Entomortierella parvispora</name>
    <dbReference type="NCBI Taxonomy" id="205924"/>
    <lineage>
        <taxon>Eukaryota</taxon>
        <taxon>Fungi</taxon>
        <taxon>Fungi incertae sedis</taxon>
        <taxon>Mucoromycota</taxon>
        <taxon>Mortierellomycotina</taxon>
        <taxon>Mortierellomycetes</taxon>
        <taxon>Mortierellales</taxon>
        <taxon>Mortierellaceae</taxon>
        <taxon>Entomortierella</taxon>
    </lineage>
</organism>
<dbReference type="AlphaFoldDB" id="A0A9P3LRW9"/>
<feature type="compositionally biased region" description="Low complexity" evidence="1">
    <location>
        <begin position="481"/>
        <end position="491"/>
    </location>
</feature>
<dbReference type="Proteomes" id="UP000827284">
    <property type="component" value="Unassembled WGS sequence"/>
</dbReference>
<reference evidence="3" key="1">
    <citation type="submission" date="2021-11" db="EMBL/GenBank/DDBJ databases">
        <authorList>
            <person name="Herlambang A."/>
            <person name="Guo Y."/>
            <person name="Takashima Y."/>
            <person name="Nishizawa T."/>
        </authorList>
    </citation>
    <scope>NUCLEOTIDE SEQUENCE</scope>
    <source>
        <strain evidence="3">E1425</strain>
    </source>
</reference>
<feature type="region of interest" description="Disordered" evidence="1">
    <location>
        <begin position="297"/>
        <end position="316"/>
    </location>
</feature>
<dbReference type="PANTHER" id="PTHR47815">
    <property type="entry name" value="UNIVERSAL STRESS PROTEIN A FAMILY PROTEIN C25B2.10"/>
    <property type="match status" value="1"/>
</dbReference>
<dbReference type="Gene3D" id="3.40.50.620">
    <property type="entry name" value="HUPs"/>
    <property type="match status" value="1"/>
</dbReference>
<feature type="domain" description="UspA" evidence="2">
    <location>
        <begin position="134"/>
        <end position="274"/>
    </location>
</feature>
<dbReference type="OrthoDB" id="843225at2759"/>
<accession>A0A9P3LRW9</accession>
<dbReference type="InterPro" id="IPR006016">
    <property type="entry name" value="UspA"/>
</dbReference>
<feature type="region of interest" description="Disordered" evidence="1">
    <location>
        <begin position="333"/>
        <end position="355"/>
    </location>
</feature>
<dbReference type="PANTHER" id="PTHR47815:SF1">
    <property type="entry name" value="UNIVERSAL STRESS PROTEIN A FAMILY PROTEIN C25B2.10"/>
    <property type="match status" value="1"/>
</dbReference>
<feature type="region of interest" description="Disordered" evidence="1">
    <location>
        <begin position="415"/>
        <end position="498"/>
    </location>
</feature>
<dbReference type="CDD" id="cd23659">
    <property type="entry name" value="USP_At3g01520-like"/>
    <property type="match status" value="1"/>
</dbReference>